<proteinExistence type="predicted"/>
<dbReference type="AlphaFoldDB" id="A0A1R3RMY5"/>
<feature type="signal peptide" evidence="1">
    <location>
        <begin position="1"/>
        <end position="19"/>
    </location>
</feature>
<dbReference type="VEuPathDB" id="FungiDB:ASPCADRAFT_5137"/>
<name>A0A1R3RMY5_ASPC5</name>
<accession>A0A1R3RMY5</accession>
<evidence type="ECO:0000313" key="3">
    <source>
        <dbReference type="Proteomes" id="UP000188318"/>
    </source>
</evidence>
<protein>
    <submittedName>
        <fullName evidence="2">Uncharacterized protein</fullName>
    </submittedName>
</protein>
<feature type="chain" id="PRO_5012300347" evidence="1">
    <location>
        <begin position="20"/>
        <end position="49"/>
    </location>
</feature>
<organism evidence="2 3">
    <name type="scientific">Aspergillus carbonarius (strain ITEM 5010)</name>
    <dbReference type="NCBI Taxonomy" id="602072"/>
    <lineage>
        <taxon>Eukaryota</taxon>
        <taxon>Fungi</taxon>
        <taxon>Dikarya</taxon>
        <taxon>Ascomycota</taxon>
        <taxon>Pezizomycotina</taxon>
        <taxon>Eurotiomycetes</taxon>
        <taxon>Eurotiomycetidae</taxon>
        <taxon>Eurotiales</taxon>
        <taxon>Aspergillaceae</taxon>
        <taxon>Aspergillus</taxon>
        <taxon>Aspergillus subgen. Circumdati</taxon>
    </lineage>
</organism>
<gene>
    <name evidence="2" type="ORF">ASPCADRAFT_5137</name>
</gene>
<dbReference type="EMBL" id="KV907499">
    <property type="protein sequence ID" value="OOF95809.1"/>
    <property type="molecule type" value="Genomic_DNA"/>
</dbReference>
<reference evidence="3" key="1">
    <citation type="journal article" date="2017" name="Genome Biol.">
        <title>Comparative genomics reveals high biological diversity and specific adaptations in the industrially and medically important fungal genus Aspergillus.</title>
        <authorList>
            <person name="de Vries R.P."/>
            <person name="Riley R."/>
            <person name="Wiebenga A."/>
            <person name="Aguilar-Osorio G."/>
            <person name="Amillis S."/>
            <person name="Uchima C.A."/>
            <person name="Anderluh G."/>
            <person name="Asadollahi M."/>
            <person name="Askin M."/>
            <person name="Barry K."/>
            <person name="Battaglia E."/>
            <person name="Bayram O."/>
            <person name="Benocci T."/>
            <person name="Braus-Stromeyer S.A."/>
            <person name="Caldana C."/>
            <person name="Canovas D."/>
            <person name="Cerqueira G.C."/>
            <person name="Chen F."/>
            <person name="Chen W."/>
            <person name="Choi C."/>
            <person name="Clum A."/>
            <person name="Dos Santos R.A."/>
            <person name="Damasio A.R."/>
            <person name="Diallinas G."/>
            <person name="Emri T."/>
            <person name="Fekete E."/>
            <person name="Flipphi M."/>
            <person name="Freyberg S."/>
            <person name="Gallo A."/>
            <person name="Gournas C."/>
            <person name="Habgood R."/>
            <person name="Hainaut M."/>
            <person name="Harispe M.L."/>
            <person name="Henrissat B."/>
            <person name="Hilden K.S."/>
            <person name="Hope R."/>
            <person name="Hossain A."/>
            <person name="Karabika E."/>
            <person name="Karaffa L."/>
            <person name="Karanyi Z."/>
            <person name="Krasevec N."/>
            <person name="Kuo A."/>
            <person name="Kusch H."/>
            <person name="LaButti K."/>
            <person name="Lagendijk E.L."/>
            <person name="Lapidus A."/>
            <person name="Levasseur A."/>
            <person name="Lindquist E."/>
            <person name="Lipzen A."/>
            <person name="Logrieco A.F."/>
            <person name="MacCabe A."/>
            <person name="Maekelae M.R."/>
            <person name="Malavazi I."/>
            <person name="Melin P."/>
            <person name="Meyer V."/>
            <person name="Mielnichuk N."/>
            <person name="Miskei M."/>
            <person name="Molnar A.P."/>
            <person name="Mule G."/>
            <person name="Ngan C.Y."/>
            <person name="Orejas M."/>
            <person name="Orosz E."/>
            <person name="Ouedraogo J.P."/>
            <person name="Overkamp K.M."/>
            <person name="Park H.-S."/>
            <person name="Perrone G."/>
            <person name="Piumi F."/>
            <person name="Punt P.J."/>
            <person name="Ram A.F."/>
            <person name="Ramon A."/>
            <person name="Rauscher S."/>
            <person name="Record E."/>
            <person name="Riano-Pachon D.M."/>
            <person name="Robert V."/>
            <person name="Roehrig J."/>
            <person name="Ruller R."/>
            <person name="Salamov A."/>
            <person name="Salih N.S."/>
            <person name="Samson R.A."/>
            <person name="Sandor E."/>
            <person name="Sanguinetti M."/>
            <person name="Schuetze T."/>
            <person name="Sepcic K."/>
            <person name="Shelest E."/>
            <person name="Sherlock G."/>
            <person name="Sophianopoulou V."/>
            <person name="Squina F.M."/>
            <person name="Sun H."/>
            <person name="Susca A."/>
            <person name="Todd R.B."/>
            <person name="Tsang A."/>
            <person name="Unkles S.E."/>
            <person name="van de Wiele N."/>
            <person name="van Rossen-Uffink D."/>
            <person name="Oliveira J.V."/>
            <person name="Vesth T.C."/>
            <person name="Visser J."/>
            <person name="Yu J.-H."/>
            <person name="Zhou M."/>
            <person name="Andersen M.R."/>
            <person name="Archer D.B."/>
            <person name="Baker S.E."/>
            <person name="Benoit I."/>
            <person name="Brakhage A.A."/>
            <person name="Braus G.H."/>
            <person name="Fischer R."/>
            <person name="Frisvad J.C."/>
            <person name="Goldman G.H."/>
            <person name="Houbraken J."/>
            <person name="Oakley B."/>
            <person name="Pocsi I."/>
            <person name="Scazzocchio C."/>
            <person name="Seiboth B."/>
            <person name="vanKuyk P.A."/>
            <person name="Wortman J."/>
            <person name="Dyer P.S."/>
            <person name="Grigoriev I.V."/>
        </authorList>
    </citation>
    <scope>NUCLEOTIDE SEQUENCE [LARGE SCALE GENOMIC DNA]</scope>
    <source>
        <strain evidence="3">ITEM 5010</strain>
    </source>
</reference>
<dbReference type="Proteomes" id="UP000188318">
    <property type="component" value="Unassembled WGS sequence"/>
</dbReference>
<evidence type="ECO:0000256" key="1">
    <source>
        <dbReference type="SAM" id="SignalP"/>
    </source>
</evidence>
<keyword evidence="3" id="KW-1185">Reference proteome</keyword>
<evidence type="ECO:0000313" key="2">
    <source>
        <dbReference type="EMBL" id="OOF95809.1"/>
    </source>
</evidence>
<sequence>MQLLKLFTAIAVFAVSAAAVASPEIVKLRDLEERAANPELATPPNSPSE</sequence>
<keyword evidence="1" id="KW-0732">Signal</keyword>